<dbReference type="Proteomes" id="UP001324993">
    <property type="component" value="Chromosome"/>
</dbReference>
<sequence>MTHILIVSEPGIDGVFRHVEGLIHYLLESGVKVDFAYSSTRAGPTLIELVHNVKAAGGESIDLATSNAPSIKDLRALIRLRAFVQRRQPNVIHGHSSKAGALVRLLPIQKHIRRYYTPHAYYGMGGNKGLKASVFNVIEQLLGNCGRTIHLSPEESDFAKSTLRLTKAESIIIPNGVDFSLFRPCTSTSERLQIRQELGIVPDDIVIGSIGRLSYQKDPGTLYRAFAHFRRNTKNTDNVKLLHVGNGEVKDTVELTELAEQLEITEHIIRPPYRTDPEVFYRAMDAFCLSSRYEGLPYTGLEALASNLPLILADSPGLKSFGNIQYGFNQVYYGKTECPQSIANAMQQWFKAKHITTEHRALAEQHFSIQVACRQILELYQTE</sequence>
<accession>A0ABZ0RMD1</accession>
<dbReference type="InterPro" id="IPR001296">
    <property type="entry name" value="Glyco_trans_1"/>
</dbReference>
<protein>
    <submittedName>
        <fullName evidence="3">Glycosyltransferase</fullName>
        <ecNumber evidence="3">2.4.-.-</ecNumber>
    </submittedName>
</protein>
<dbReference type="GO" id="GO:0016757">
    <property type="term" value="F:glycosyltransferase activity"/>
    <property type="evidence" value="ECO:0007669"/>
    <property type="project" value="UniProtKB-KW"/>
</dbReference>
<evidence type="ECO:0000259" key="2">
    <source>
        <dbReference type="Pfam" id="PF13439"/>
    </source>
</evidence>
<organism evidence="3 4">
    <name type="scientific">Coraliomargarita algicola</name>
    <dbReference type="NCBI Taxonomy" id="3092156"/>
    <lineage>
        <taxon>Bacteria</taxon>
        <taxon>Pseudomonadati</taxon>
        <taxon>Verrucomicrobiota</taxon>
        <taxon>Opitutia</taxon>
        <taxon>Puniceicoccales</taxon>
        <taxon>Coraliomargaritaceae</taxon>
        <taxon>Coraliomargarita</taxon>
    </lineage>
</organism>
<evidence type="ECO:0000313" key="3">
    <source>
        <dbReference type="EMBL" id="WPJ97379.1"/>
    </source>
</evidence>
<proteinExistence type="predicted"/>
<dbReference type="EMBL" id="CP138858">
    <property type="protein sequence ID" value="WPJ97379.1"/>
    <property type="molecule type" value="Genomic_DNA"/>
</dbReference>
<evidence type="ECO:0000259" key="1">
    <source>
        <dbReference type="Pfam" id="PF00534"/>
    </source>
</evidence>
<feature type="domain" description="Glycosyl transferase family 1" evidence="1">
    <location>
        <begin position="193"/>
        <end position="353"/>
    </location>
</feature>
<dbReference type="EC" id="2.4.-.-" evidence="3"/>
<feature type="domain" description="Glycosyltransferase subfamily 4-like N-terminal" evidence="2">
    <location>
        <begin position="13"/>
        <end position="179"/>
    </location>
</feature>
<dbReference type="Gene3D" id="3.40.50.2000">
    <property type="entry name" value="Glycogen Phosphorylase B"/>
    <property type="match status" value="2"/>
</dbReference>
<keyword evidence="4" id="KW-1185">Reference proteome</keyword>
<dbReference type="InterPro" id="IPR050194">
    <property type="entry name" value="Glycosyltransferase_grp1"/>
</dbReference>
<gene>
    <name evidence="3" type="ORF">SH580_06610</name>
</gene>
<name>A0ABZ0RMD1_9BACT</name>
<dbReference type="PANTHER" id="PTHR45947:SF3">
    <property type="entry name" value="SULFOQUINOVOSYL TRANSFERASE SQD2"/>
    <property type="match status" value="1"/>
</dbReference>
<dbReference type="InterPro" id="IPR028098">
    <property type="entry name" value="Glyco_trans_4-like_N"/>
</dbReference>
<dbReference type="Pfam" id="PF00534">
    <property type="entry name" value="Glycos_transf_1"/>
    <property type="match status" value="1"/>
</dbReference>
<keyword evidence="3" id="KW-0328">Glycosyltransferase</keyword>
<dbReference type="PANTHER" id="PTHR45947">
    <property type="entry name" value="SULFOQUINOVOSYL TRANSFERASE SQD2"/>
    <property type="match status" value="1"/>
</dbReference>
<dbReference type="RefSeq" id="WP_319834223.1">
    <property type="nucleotide sequence ID" value="NZ_CP138858.1"/>
</dbReference>
<evidence type="ECO:0000313" key="4">
    <source>
        <dbReference type="Proteomes" id="UP001324993"/>
    </source>
</evidence>
<dbReference type="Pfam" id="PF13439">
    <property type="entry name" value="Glyco_transf_4"/>
    <property type="match status" value="1"/>
</dbReference>
<dbReference type="SUPFAM" id="SSF53756">
    <property type="entry name" value="UDP-Glycosyltransferase/glycogen phosphorylase"/>
    <property type="match status" value="1"/>
</dbReference>
<reference evidence="3 4" key="1">
    <citation type="submission" date="2023-11" db="EMBL/GenBank/DDBJ databases">
        <title>Coraliomargarita sp. nov., isolated from marine algae.</title>
        <authorList>
            <person name="Lee J.K."/>
            <person name="Baek J.H."/>
            <person name="Kim J.M."/>
            <person name="Choi D.G."/>
            <person name="Jeon C.O."/>
        </authorList>
    </citation>
    <scope>NUCLEOTIDE SEQUENCE [LARGE SCALE GENOMIC DNA]</scope>
    <source>
        <strain evidence="3 4">J2-16</strain>
    </source>
</reference>
<keyword evidence="3" id="KW-0808">Transferase</keyword>